<accession>A0ABD0U2X5</accession>
<keyword evidence="2" id="KW-1185">Reference proteome</keyword>
<evidence type="ECO:0000313" key="2">
    <source>
        <dbReference type="Proteomes" id="UP001552299"/>
    </source>
</evidence>
<proteinExistence type="predicted"/>
<name>A0ABD0U2X5_DENTH</name>
<dbReference type="EMBL" id="JANQDX010000018">
    <property type="protein sequence ID" value="KAL0906267.1"/>
    <property type="molecule type" value="Genomic_DNA"/>
</dbReference>
<sequence length="383" mass="43282">MVYNNDKYARYDKQKEADHLSKPFHGILGVVVRIALQLRCLGPFSNITIAHRHFGSTACSHSWLMFKELTATTIHPPPLNHLLSPTSHLRQPCMGDPNIDHGFLYDEQGRVDILNSPFFDVSFGNDRTVDEYVDRVIYQLTSTPARILVRCEQSVYLSESDLLSGDLYLTNHVSPSSVVERACDLLPLKPHRKSVSEGIPSSRPPLSTPPLNHLLSPTSHLRQPCMGDPNIDHGFLYDEQGRVDILNSPFFDVSFGNDRTVDKYVDRVIYQLTSTPARILVRCEQSVYLSESDLLSGDLYLTSHVSPSSVVERACDLLPLKPHRKSVSEGIPRVPNPYVQYPPLLKIVQSEARLEACLNAIRSRSTSERKHIIVYVRRTLQMD</sequence>
<gene>
    <name evidence="1" type="ORF">M5K25_024745</name>
</gene>
<protein>
    <submittedName>
        <fullName evidence="1">Uncharacterized protein</fullName>
    </submittedName>
</protein>
<comment type="caution">
    <text evidence="1">The sequence shown here is derived from an EMBL/GenBank/DDBJ whole genome shotgun (WGS) entry which is preliminary data.</text>
</comment>
<dbReference type="Proteomes" id="UP001552299">
    <property type="component" value="Unassembled WGS sequence"/>
</dbReference>
<reference evidence="1 2" key="1">
    <citation type="journal article" date="2024" name="Plant Biotechnol. J.">
        <title>Dendrobium thyrsiflorum genome and its molecular insights into genes involved in important horticultural traits.</title>
        <authorList>
            <person name="Chen B."/>
            <person name="Wang J.Y."/>
            <person name="Zheng P.J."/>
            <person name="Li K.L."/>
            <person name="Liang Y.M."/>
            <person name="Chen X.F."/>
            <person name="Zhang C."/>
            <person name="Zhao X."/>
            <person name="He X."/>
            <person name="Zhang G.Q."/>
            <person name="Liu Z.J."/>
            <person name="Xu Q."/>
        </authorList>
    </citation>
    <scope>NUCLEOTIDE SEQUENCE [LARGE SCALE GENOMIC DNA]</scope>
    <source>
        <strain evidence="1">GZMU011</strain>
    </source>
</reference>
<evidence type="ECO:0000313" key="1">
    <source>
        <dbReference type="EMBL" id="KAL0906267.1"/>
    </source>
</evidence>
<organism evidence="1 2">
    <name type="scientific">Dendrobium thyrsiflorum</name>
    <name type="common">Pinecone-like raceme dendrobium</name>
    <name type="synonym">Orchid</name>
    <dbReference type="NCBI Taxonomy" id="117978"/>
    <lineage>
        <taxon>Eukaryota</taxon>
        <taxon>Viridiplantae</taxon>
        <taxon>Streptophyta</taxon>
        <taxon>Embryophyta</taxon>
        <taxon>Tracheophyta</taxon>
        <taxon>Spermatophyta</taxon>
        <taxon>Magnoliopsida</taxon>
        <taxon>Liliopsida</taxon>
        <taxon>Asparagales</taxon>
        <taxon>Orchidaceae</taxon>
        <taxon>Epidendroideae</taxon>
        <taxon>Malaxideae</taxon>
        <taxon>Dendrobiinae</taxon>
        <taxon>Dendrobium</taxon>
    </lineage>
</organism>
<dbReference type="AlphaFoldDB" id="A0ABD0U2X5"/>